<evidence type="ECO:0000313" key="11">
    <source>
        <dbReference type="EMBL" id="KAJ3140429.1"/>
    </source>
</evidence>
<reference evidence="11" key="1">
    <citation type="submission" date="2020-05" db="EMBL/GenBank/DDBJ databases">
        <title>Phylogenomic resolution of chytrid fungi.</title>
        <authorList>
            <person name="Stajich J.E."/>
            <person name="Amses K."/>
            <person name="Simmons R."/>
            <person name="Seto K."/>
            <person name="Myers J."/>
            <person name="Bonds A."/>
            <person name="Quandt C.A."/>
            <person name="Barry K."/>
            <person name="Liu P."/>
            <person name="Grigoriev I."/>
            <person name="Longcore J.E."/>
            <person name="James T.Y."/>
        </authorList>
    </citation>
    <scope>NUCLEOTIDE SEQUENCE</scope>
    <source>
        <strain evidence="11">JEL0513</strain>
    </source>
</reference>
<dbReference type="Gene3D" id="1.10.510.10">
    <property type="entry name" value="Transferase(Phosphotransferase) domain 1"/>
    <property type="match status" value="1"/>
</dbReference>
<dbReference type="Pfam" id="PF00069">
    <property type="entry name" value="Pkinase"/>
    <property type="match status" value="1"/>
</dbReference>
<dbReference type="GO" id="GO:0004674">
    <property type="term" value="F:protein serine/threonine kinase activity"/>
    <property type="evidence" value="ECO:0007669"/>
    <property type="project" value="UniProtKB-KW"/>
</dbReference>
<accession>A0AAD5XMD0</accession>
<evidence type="ECO:0000256" key="2">
    <source>
        <dbReference type="ARBA" id="ARBA00022527"/>
    </source>
</evidence>
<keyword evidence="9" id="KW-1133">Transmembrane helix</keyword>
<evidence type="ECO:0000256" key="7">
    <source>
        <dbReference type="ARBA" id="ARBA00047899"/>
    </source>
</evidence>
<comment type="catalytic activity">
    <reaction evidence="7">
        <text>L-threonyl-[protein] + ATP = O-phospho-L-threonyl-[protein] + ADP + H(+)</text>
        <dbReference type="Rhea" id="RHEA:46608"/>
        <dbReference type="Rhea" id="RHEA-COMP:11060"/>
        <dbReference type="Rhea" id="RHEA-COMP:11605"/>
        <dbReference type="ChEBI" id="CHEBI:15378"/>
        <dbReference type="ChEBI" id="CHEBI:30013"/>
        <dbReference type="ChEBI" id="CHEBI:30616"/>
        <dbReference type="ChEBI" id="CHEBI:61977"/>
        <dbReference type="ChEBI" id="CHEBI:456216"/>
        <dbReference type="EC" id="2.7.11.1"/>
    </reaction>
</comment>
<dbReference type="GO" id="GO:0005737">
    <property type="term" value="C:cytoplasm"/>
    <property type="evidence" value="ECO:0007669"/>
    <property type="project" value="TreeGrafter"/>
</dbReference>
<gene>
    <name evidence="11" type="ORF">HK100_009740</name>
</gene>
<dbReference type="GO" id="GO:0005524">
    <property type="term" value="F:ATP binding"/>
    <property type="evidence" value="ECO:0007669"/>
    <property type="project" value="UniProtKB-KW"/>
</dbReference>
<proteinExistence type="inferred from homology"/>
<feature type="transmembrane region" description="Helical" evidence="9">
    <location>
        <begin position="298"/>
        <end position="315"/>
    </location>
</feature>
<evidence type="ECO:0000256" key="6">
    <source>
        <dbReference type="ARBA" id="ARBA00022840"/>
    </source>
</evidence>
<sequence length="362" mass="39557">MAPEVINCDPESPSSQSARYDSKADIWSIGITAIEIADKNPPLSDIHPMRELHLIPNSNLGLAKPKNWTKVFVDFIVCCLVKDPVKRPSAKEILQHPFMVKAASLARQKLMAELVNKAKVAKERKKAGLDNVEDEEQEKKQAIPDKDIKEHLTLAKMAAEKTKEAIKLQQQQPNPTTPIIVAAPTANEVVRPEILISEFPGFIEEGTVSNRVLTPTLMGGIMKDIYGADILDQKFALIATERGLFFNEVNTPCIEPIPLIRNIRFKQVQVLSDYNCLIALSGRHNHVRQYKLSSIRKLIYYLLGMSPAVLARSNMDSGESKFRGWFVPAVVAAAVGFVAAAGAAAAGGLAGACGLSDGKCAH</sequence>
<evidence type="ECO:0000256" key="4">
    <source>
        <dbReference type="ARBA" id="ARBA00022741"/>
    </source>
</evidence>
<evidence type="ECO:0000256" key="9">
    <source>
        <dbReference type="SAM" id="Phobius"/>
    </source>
</evidence>
<organism evidence="11 12">
    <name type="scientific">Physocladia obscura</name>
    <dbReference type="NCBI Taxonomy" id="109957"/>
    <lineage>
        <taxon>Eukaryota</taxon>
        <taxon>Fungi</taxon>
        <taxon>Fungi incertae sedis</taxon>
        <taxon>Chytridiomycota</taxon>
        <taxon>Chytridiomycota incertae sedis</taxon>
        <taxon>Chytridiomycetes</taxon>
        <taxon>Chytridiales</taxon>
        <taxon>Chytriomycetaceae</taxon>
        <taxon>Physocladia</taxon>
    </lineage>
</organism>
<dbReference type="InterPro" id="IPR011009">
    <property type="entry name" value="Kinase-like_dom_sf"/>
</dbReference>
<dbReference type="PANTHER" id="PTHR48012:SF10">
    <property type="entry name" value="FI20177P1"/>
    <property type="match status" value="1"/>
</dbReference>
<keyword evidence="3" id="KW-0808">Transferase</keyword>
<feature type="transmembrane region" description="Helical" evidence="9">
    <location>
        <begin position="327"/>
        <end position="355"/>
    </location>
</feature>
<comment type="catalytic activity">
    <reaction evidence="8">
        <text>L-seryl-[protein] + ATP = O-phospho-L-seryl-[protein] + ADP + H(+)</text>
        <dbReference type="Rhea" id="RHEA:17989"/>
        <dbReference type="Rhea" id="RHEA-COMP:9863"/>
        <dbReference type="Rhea" id="RHEA-COMP:11604"/>
        <dbReference type="ChEBI" id="CHEBI:15378"/>
        <dbReference type="ChEBI" id="CHEBI:29999"/>
        <dbReference type="ChEBI" id="CHEBI:30616"/>
        <dbReference type="ChEBI" id="CHEBI:83421"/>
        <dbReference type="ChEBI" id="CHEBI:456216"/>
        <dbReference type="EC" id="2.7.11.1"/>
    </reaction>
</comment>
<keyword evidence="5" id="KW-0418">Kinase</keyword>
<dbReference type="Pfam" id="PF00780">
    <property type="entry name" value="CNH"/>
    <property type="match status" value="1"/>
</dbReference>
<dbReference type="PROSITE" id="PS50011">
    <property type="entry name" value="PROTEIN_KINASE_DOM"/>
    <property type="match status" value="1"/>
</dbReference>
<dbReference type="EMBL" id="JADGJH010000051">
    <property type="protein sequence ID" value="KAJ3140429.1"/>
    <property type="molecule type" value="Genomic_DNA"/>
</dbReference>
<keyword evidence="4" id="KW-0547">Nucleotide-binding</keyword>
<keyword evidence="9" id="KW-0812">Transmembrane</keyword>
<dbReference type="SUPFAM" id="SSF56112">
    <property type="entry name" value="Protein kinase-like (PK-like)"/>
    <property type="match status" value="1"/>
</dbReference>
<evidence type="ECO:0000259" key="10">
    <source>
        <dbReference type="PROSITE" id="PS50011"/>
    </source>
</evidence>
<dbReference type="InterPro" id="IPR001180">
    <property type="entry name" value="CNH_dom"/>
</dbReference>
<protein>
    <recommendedName>
        <fullName evidence="10">Protein kinase domain-containing protein</fullName>
    </recommendedName>
</protein>
<dbReference type="PANTHER" id="PTHR48012">
    <property type="entry name" value="STERILE20-LIKE KINASE, ISOFORM B-RELATED"/>
    <property type="match status" value="1"/>
</dbReference>
<keyword evidence="6" id="KW-0067">ATP-binding</keyword>
<dbReference type="InterPro" id="IPR000719">
    <property type="entry name" value="Prot_kinase_dom"/>
</dbReference>
<evidence type="ECO:0000313" key="12">
    <source>
        <dbReference type="Proteomes" id="UP001211907"/>
    </source>
</evidence>
<keyword evidence="12" id="KW-1185">Reference proteome</keyword>
<dbReference type="InterPro" id="IPR050629">
    <property type="entry name" value="STE20/SPS1-PAK"/>
</dbReference>
<evidence type="ECO:0000256" key="3">
    <source>
        <dbReference type="ARBA" id="ARBA00022679"/>
    </source>
</evidence>
<name>A0AAD5XMD0_9FUNG</name>
<keyword evidence="2" id="KW-0723">Serine/threonine-protein kinase</keyword>
<evidence type="ECO:0000256" key="5">
    <source>
        <dbReference type="ARBA" id="ARBA00022777"/>
    </source>
</evidence>
<evidence type="ECO:0000256" key="1">
    <source>
        <dbReference type="ARBA" id="ARBA00008874"/>
    </source>
</evidence>
<dbReference type="Proteomes" id="UP001211907">
    <property type="component" value="Unassembled WGS sequence"/>
</dbReference>
<evidence type="ECO:0000256" key="8">
    <source>
        <dbReference type="ARBA" id="ARBA00048679"/>
    </source>
</evidence>
<dbReference type="AlphaFoldDB" id="A0AAD5XMD0"/>
<comment type="similarity">
    <text evidence="1">Belongs to the protein kinase superfamily. STE Ser/Thr protein kinase family. STE20 subfamily.</text>
</comment>
<feature type="domain" description="Protein kinase" evidence="10">
    <location>
        <begin position="1"/>
        <end position="99"/>
    </location>
</feature>
<comment type="caution">
    <text evidence="11">The sequence shown here is derived from an EMBL/GenBank/DDBJ whole genome shotgun (WGS) entry which is preliminary data.</text>
</comment>
<keyword evidence="9" id="KW-0472">Membrane</keyword>